<dbReference type="GO" id="GO:0004089">
    <property type="term" value="F:carbonate dehydratase activity"/>
    <property type="evidence" value="ECO:0007669"/>
    <property type="project" value="InterPro"/>
</dbReference>
<dbReference type="EMBL" id="MN740656">
    <property type="protein sequence ID" value="QHU06452.1"/>
    <property type="molecule type" value="Genomic_DNA"/>
</dbReference>
<dbReference type="InterPro" id="IPR036874">
    <property type="entry name" value="Carbonic_anhydrase_sf"/>
</dbReference>
<name>A0A6C0JLB9_9ZZZZ</name>
<sequence length="426" mass="46070">MSSQGPSTMTNALPAGTPILPGTPVDNESTTKAFVIACIDPRYINVIEDYLAAHLGKNGFTYDLFILAGASLGGLNTSGSVCSLASTNWQTTLFDHIQIAISLHNVTQILIFEHLSCGAYLGCSVADTMTQHIAKFKSLQTPINARTWTNYAGTSSPGTTIFSNGIKGYIINDGSTSNAGSLYDIQTSEYLNEYYPVGTVSGARVLVVGCIDPRFSALLTAFLRGYKGVQFTYDLTTFAGASLGINQSYGGYNYSLLSQGTTWGPTFFDHLAVAKSLHNITEVWVFDHLDCGAYKRFLYGDVTNPDNSISDHTTQLVSLQGRIASSSPSLAFKGFVMNTDGTIVKTVDDGRGVIINRYEFTPAQSIRDSSDWTSYKKQSAMYKSTNIASSSDPWFVHGEQFRLDWLNGKNKCSGCAANAFSGTVFP</sequence>
<proteinExistence type="predicted"/>
<dbReference type="AlphaFoldDB" id="A0A6C0JLB9"/>
<organism evidence="1">
    <name type="scientific">viral metagenome</name>
    <dbReference type="NCBI Taxonomy" id="1070528"/>
    <lineage>
        <taxon>unclassified sequences</taxon>
        <taxon>metagenomes</taxon>
        <taxon>organismal metagenomes</taxon>
    </lineage>
</organism>
<dbReference type="GO" id="GO:0008270">
    <property type="term" value="F:zinc ion binding"/>
    <property type="evidence" value="ECO:0007669"/>
    <property type="project" value="InterPro"/>
</dbReference>
<evidence type="ECO:0000313" key="1">
    <source>
        <dbReference type="EMBL" id="QHU06452.1"/>
    </source>
</evidence>
<accession>A0A6C0JLB9</accession>
<protein>
    <submittedName>
        <fullName evidence="1">Uncharacterized protein</fullName>
    </submittedName>
</protein>
<dbReference type="SUPFAM" id="SSF53056">
    <property type="entry name" value="beta-carbonic anhydrase, cab"/>
    <property type="match status" value="2"/>
</dbReference>
<reference evidence="1" key="1">
    <citation type="journal article" date="2020" name="Nature">
        <title>Giant virus diversity and host interactions through global metagenomics.</title>
        <authorList>
            <person name="Schulz F."/>
            <person name="Roux S."/>
            <person name="Paez-Espino D."/>
            <person name="Jungbluth S."/>
            <person name="Walsh D.A."/>
            <person name="Denef V.J."/>
            <person name="McMahon K.D."/>
            <person name="Konstantinidis K.T."/>
            <person name="Eloe-Fadrosh E.A."/>
            <person name="Kyrpides N.C."/>
            <person name="Woyke T."/>
        </authorList>
    </citation>
    <scope>NUCLEOTIDE SEQUENCE</scope>
    <source>
        <strain evidence="1">GVMAG-S-1035315-10</strain>
    </source>
</reference>